<dbReference type="OrthoDB" id="5401792at2"/>
<dbReference type="PROSITE" id="PS50853">
    <property type="entry name" value="FN3"/>
    <property type="match status" value="1"/>
</dbReference>
<dbReference type="STRING" id="37625.SAMN05660420_02515"/>
<reference evidence="4 5" key="1">
    <citation type="submission" date="2016-10" db="EMBL/GenBank/DDBJ databases">
        <authorList>
            <person name="de Groot N.N."/>
        </authorList>
    </citation>
    <scope>NUCLEOTIDE SEQUENCE [LARGE SCALE GENOMIC DNA]</scope>
    <source>
        <strain evidence="4 5">DSM 7343</strain>
    </source>
</reference>
<keyword evidence="2" id="KW-0732">Signal</keyword>
<gene>
    <name evidence="4" type="ORF">SAMN05660420_02515</name>
</gene>
<organism evidence="4 5">
    <name type="scientific">Desulfuromusa kysingii</name>
    <dbReference type="NCBI Taxonomy" id="37625"/>
    <lineage>
        <taxon>Bacteria</taxon>
        <taxon>Pseudomonadati</taxon>
        <taxon>Thermodesulfobacteriota</taxon>
        <taxon>Desulfuromonadia</taxon>
        <taxon>Desulfuromonadales</taxon>
        <taxon>Geopsychrobacteraceae</taxon>
        <taxon>Desulfuromusa</taxon>
    </lineage>
</organism>
<dbReference type="RefSeq" id="WP_092349077.1">
    <property type="nucleotide sequence ID" value="NZ_FNQN01000007.1"/>
</dbReference>
<dbReference type="InterPro" id="IPR003961">
    <property type="entry name" value="FN3_dom"/>
</dbReference>
<dbReference type="SMART" id="SM00060">
    <property type="entry name" value="FN3"/>
    <property type="match status" value="3"/>
</dbReference>
<keyword evidence="5" id="KW-1185">Reference proteome</keyword>
<evidence type="ECO:0000313" key="4">
    <source>
        <dbReference type="EMBL" id="SEA57223.1"/>
    </source>
</evidence>
<feature type="signal peptide" evidence="2">
    <location>
        <begin position="1"/>
        <end position="21"/>
    </location>
</feature>
<dbReference type="InterPro" id="IPR036116">
    <property type="entry name" value="FN3_sf"/>
</dbReference>
<evidence type="ECO:0000259" key="3">
    <source>
        <dbReference type="PROSITE" id="PS50853"/>
    </source>
</evidence>
<feature type="domain" description="Fibronectin type-III" evidence="3">
    <location>
        <begin position="284"/>
        <end position="381"/>
    </location>
</feature>
<dbReference type="InterPro" id="IPR013783">
    <property type="entry name" value="Ig-like_fold"/>
</dbReference>
<evidence type="ECO:0000313" key="5">
    <source>
        <dbReference type="Proteomes" id="UP000199409"/>
    </source>
</evidence>
<dbReference type="AlphaFoldDB" id="A0A1H4CA55"/>
<feature type="chain" id="PRO_5011719708" evidence="2">
    <location>
        <begin position="22"/>
        <end position="661"/>
    </location>
</feature>
<proteinExistence type="predicted"/>
<evidence type="ECO:0000256" key="2">
    <source>
        <dbReference type="SAM" id="SignalP"/>
    </source>
</evidence>
<evidence type="ECO:0000256" key="1">
    <source>
        <dbReference type="SAM" id="MobiDB-lite"/>
    </source>
</evidence>
<protein>
    <submittedName>
        <fullName evidence="4">Fibronectin type 3 domain-containing protein</fullName>
    </submittedName>
</protein>
<name>A0A1H4CA55_9BACT</name>
<dbReference type="PROSITE" id="PS51257">
    <property type="entry name" value="PROKAR_LIPOPROTEIN"/>
    <property type="match status" value="1"/>
</dbReference>
<dbReference type="EMBL" id="FNQN01000007">
    <property type="protein sequence ID" value="SEA57223.1"/>
    <property type="molecule type" value="Genomic_DNA"/>
</dbReference>
<dbReference type="Proteomes" id="UP000199409">
    <property type="component" value="Unassembled WGS sequence"/>
</dbReference>
<dbReference type="SUPFAM" id="SSF49265">
    <property type="entry name" value="Fibronectin type III"/>
    <property type="match status" value="2"/>
</dbReference>
<sequence>MKKIGFIIFLSIFLFASSASCEVEIALKAKFDGSVVKLRWYPMDKNLNYEYKLYRSEGDKTKTEPVLLRSLKMASYQEAKEKVSDDGSYALKLLYPFETAKNGQEKNAYLTQMENRLNMVVFISMQKPEIAELIGQYYLDEQIEKDKVYFYTIKTYSQGQEISSREIRVSTKNPYIPTGVWGVQANKFPWGVGLKWEGYAGFLGFNVFRSEHLNGEYKKINRSPVQVQEAANPDGTVDVAPYFYTDKTVREGEIYYYKIQALDLFGDLGPYSEVAIGQVKIDHKPAPPSRPELEISEDSISLSWNKNDGKTVGYNVYRAPNSDGPYTRLNKTMVNDTSYRDDTVTVDHNYFYVITAINAGGYESLRSLAVLGVPVDVTPPPIVQELTFALDQATVNTTWSEVVADDLLGYRVYRTMDLTNIDWQLLTQDPVPKPMYADVLTKNLSRYPYYYRITSVDTHFNESAPSPQVKVQLPDVTPPRPPSITGSSVREGQVALTWSQVHTYDLAGFNVYREVAGQRAKINENSFVHTSYVDAQPPVAVPVIYTVVAVDESGNESDPSSSVNLSVRDHIKPQISSFKAAVVNGEVILTVHSKATDLAGFDVLRSHNKRDFLKISHARIMADKFVDARVKKGKRYFYKVILWDEAANSTESTVRVVRVAK</sequence>
<dbReference type="Gene3D" id="2.60.40.10">
    <property type="entry name" value="Immunoglobulins"/>
    <property type="match status" value="5"/>
</dbReference>
<feature type="region of interest" description="Disordered" evidence="1">
    <location>
        <begin position="464"/>
        <end position="488"/>
    </location>
</feature>
<dbReference type="CDD" id="cd00063">
    <property type="entry name" value="FN3"/>
    <property type="match status" value="1"/>
</dbReference>
<accession>A0A1H4CA55</accession>